<dbReference type="RefSeq" id="WP_145352407.1">
    <property type="nucleotide sequence ID" value="NZ_CP036262.1"/>
</dbReference>
<evidence type="ECO:0000259" key="6">
    <source>
        <dbReference type="Pfam" id="PF01694"/>
    </source>
</evidence>
<keyword evidence="2 5" id="KW-0812">Transmembrane</keyword>
<evidence type="ECO:0000313" key="8">
    <source>
        <dbReference type="Proteomes" id="UP000320672"/>
    </source>
</evidence>
<name>A0A517MHL3_9BACT</name>
<evidence type="ECO:0000313" key="7">
    <source>
        <dbReference type="EMBL" id="QDS94362.1"/>
    </source>
</evidence>
<sequence>MANLPLEDEVVFRAPSRETCFESRLVLEAVGIPSDMRPQAGSWVLVVPSQYVPAAFAELHAYQQDHPAETTRPASKVQTYSGAIAGIVLYAATILSVALLANLSAYGWDWNSIGVMRAGEVTSGEWWRTITALTLHADSRHLASNLLFGGLFGLMAGRIFGGGVAWLCITLGGALGNAMNAFAQSADHASIGASTAVFAALGMMVAHALRPRSFERGNRMKRWSPLIAGVLLLSFIGVGDERTDVLAHVTGFIAGLGIGWGASRLPARWLSNEFVQTGCGVAAIGLVIVAWFCAANFS</sequence>
<keyword evidence="4 5" id="KW-0472">Membrane</keyword>
<dbReference type="KEGG" id="rml:FF011L_31410"/>
<organism evidence="7 8">
    <name type="scientific">Roseimaritima multifibrata</name>
    <dbReference type="NCBI Taxonomy" id="1930274"/>
    <lineage>
        <taxon>Bacteria</taxon>
        <taxon>Pseudomonadati</taxon>
        <taxon>Planctomycetota</taxon>
        <taxon>Planctomycetia</taxon>
        <taxon>Pirellulales</taxon>
        <taxon>Pirellulaceae</taxon>
        <taxon>Roseimaritima</taxon>
    </lineage>
</organism>
<dbReference type="PANTHER" id="PTHR43066:SF5">
    <property type="entry name" value="RHOMBOID-LIKE PROTEIN 11, CHLOROPLASTIC-RELATED"/>
    <property type="match status" value="1"/>
</dbReference>
<evidence type="ECO:0000256" key="1">
    <source>
        <dbReference type="ARBA" id="ARBA00004141"/>
    </source>
</evidence>
<evidence type="ECO:0000256" key="2">
    <source>
        <dbReference type="ARBA" id="ARBA00022692"/>
    </source>
</evidence>
<feature type="transmembrane region" description="Helical" evidence="5">
    <location>
        <begin position="189"/>
        <end position="210"/>
    </location>
</feature>
<evidence type="ECO:0000256" key="4">
    <source>
        <dbReference type="ARBA" id="ARBA00023136"/>
    </source>
</evidence>
<evidence type="ECO:0000256" key="5">
    <source>
        <dbReference type="SAM" id="Phobius"/>
    </source>
</evidence>
<dbReference type="GO" id="GO:0004252">
    <property type="term" value="F:serine-type endopeptidase activity"/>
    <property type="evidence" value="ECO:0007669"/>
    <property type="project" value="InterPro"/>
</dbReference>
<dbReference type="AlphaFoldDB" id="A0A517MHL3"/>
<dbReference type="SUPFAM" id="SSF144091">
    <property type="entry name" value="Rhomboid-like"/>
    <property type="match status" value="1"/>
</dbReference>
<evidence type="ECO:0000256" key="3">
    <source>
        <dbReference type="ARBA" id="ARBA00022989"/>
    </source>
</evidence>
<feature type="transmembrane region" description="Helical" evidence="5">
    <location>
        <begin position="83"/>
        <end position="108"/>
    </location>
</feature>
<dbReference type="EMBL" id="CP036262">
    <property type="protein sequence ID" value="QDS94362.1"/>
    <property type="molecule type" value="Genomic_DNA"/>
</dbReference>
<feature type="transmembrane region" description="Helical" evidence="5">
    <location>
        <begin position="274"/>
        <end position="297"/>
    </location>
</feature>
<feature type="transmembrane region" description="Helical" evidence="5">
    <location>
        <begin position="146"/>
        <end position="169"/>
    </location>
</feature>
<dbReference type="PANTHER" id="PTHR43066">
    <property type="entry name" value="RHOMBOID-RELATED PROTEIN"/>
    <property type="match status" value="1"/>
</dbReference>
<dbReference type="OrthoDB" id="9813074at2"/>
<protein>
    <submittedName>
        <fullName evidence="7">Rhomboid family protein</fullName>
    </submittedName>
</protein>
<dbReference type="Gene3D" id="1.20.1540.10">
    <property type="entry name" value="Rhomboid-like"/>
    <property type="match status" value="1"/>
</dbReference>
<proteinExistence type="predicted"/>
<keyword evidence="8" id="KW-1185">Reference proteome</keyword>
<dbReference type="InterPro" id="IPR035952">
    <property type="entry name" value="Rhomboid-like_sf"/>
</dbReference>
<dbReference type="InterPro" id="IPR022764">
    <property type="entry name" value="Peptidase_S54_rhomboid_dom"/>
</dbReference>
<keyword evidence="3 5" id="KW-1133">Transmembrane helix</keyword>
<reference evidence="7 8" key="1">
    <citation type="submission" date="2019-02" db="EMBL/GenBank/DDBJ databases">
        <title>Deep-cultivation of Planctomycetes and their phenomic and genomic characterization uncovers novel biology.</title>
        <authorList>
            <person name="Wiegand S."/>
            <person name="Jogler M."/>
            <person name="Boedeker C."/>
            <person name="Pinto D."/>
            <person name="Vollmers J."/>
            <person name="Rivas-Marin E."/>
            <person name="Kohn T."/>
            <person name="Peeters S.H."/>
            <person name="Heuer A."/>
            <person name="Rast P."/>
            <person name="Oberbeckmann S."/>
            <person name="Bunk B."/>
            <person name="Jeske O."/>
            <person name="Meyerdierks A."/>
            <person name="Storesund J.E."/>
            <person name="Kallscheuer N."/>
            <person name="Luecker S."/>
            <person name="Lage O.M."/>
            <person name="Pohl T."/>
            <person name="Merkel B.J."/>
            <person name="Hornburger P."/>
            <person name="Mueller R.-W."/>
            <person name="Bruemmer F."/>
            <person name="Labrenz M."/>
            <person name="Spormann A.M."/>
            <person name="Op den Camp H."/>
            <person name="Overmann J."/>
            <person name="Amann R."/>
            <person name="Jetten M.S.M."/>
            <person name="Mascher T."/>
            <person name="Medema M.H."/>
            <person name="Devos D.P."/>
            <person name="Kaster A.-K."/>
            <person name="Ovreas L."/>
            <person name="Rohde M."/>
            <person name="Galperin M.Y."/>
            <person name="Jogler C."/>
        </authorList>
    </citation>
    <scope>NUCLEOTIDE SEQUENCE [LARGE SCALE GENOMIC DNA]</scope>
    <source>
        <strain evidence="7 8">FF011L</strain>
    </source>
</reference>
<feature type="transmembrane region" description="Helical" evidence="5">
    <location>
        <begin position="222"/>
        <end position="239"/>
    </location>
</feature>
<dbReference type="GO" id="GO:0016020">
    <property type="term" value="C:membrane"/>
    <property type="evidence" value="ECO:0007669"/>
    <property type="project" value="UniProtKB-SubCell"/>
</dbReference>
<accession>A0A517MHL3</accession>
<feature type="transmembrane region" description="Helical" evidence="5">
    <location>
        <begin position="245"/>
        <end position="262"/>
    </location>
</feature>
<gene>
    <name evidence="7" type="ORF">FF011L_31410</name>
</gene>
<comment type="subcellular location">
    <subcellularLocation>
        <location evidence="1">Membrane</location>
        <topology evidence="1">Multi-pass membrane protein</topology>
    </subcellularLocation>
</comment>
<feature type="domain" description="Peptidase S54 rhomboid" evidence="6">
    <location>
        <begin position="124"/>
        <end position="263"/>
    </location>
</feature>
<dbReference type="Pfam" id="PF01694">
    <property type="entry name" value="Rhomboid"/>
    <property type="match status" value="1"/>
</dbReference>
<dbReference type="Proteomes" id="UP000320672">
    <property type="component" value="Chromosome"/>
</dbReference>